<keyword evidence="7" id="KW-1185">Reference proteome</keyword>
<dbReference type="PRINTS" id="PR00039">
    <property type="entry name" value="HTHLYSR"/>
</dbReference>
<dbReference type="InterPro" id="IPR000847">
    <property type="entry name" value="LysR_HTH_N"/>
</dbReference>
<dbReference type="PANTHER" id="PTHR30419:SF8">
    <property type="entry name" value="NITROGEN ASSIMILATION TRANSCRIPTIONAL ACTIVATOR-RELATED"/>
    <property type="match status" value="1"/>
</dbReference>
<dbReference type="InterPro" id="IPR036388">
    <property type="entry name" value="WH-like_DNA-bd_sf"/>
</dbReference>
<dbReference type="InterPro" id="IPR050950">
    <property type="entry name" value="HTH-type_LysR_regulators"/>
</dbReference>
<reference evidence="6 7" key="1">
    <citation type="journal article" date="2012" name="J. Bacteriol.">
        <title>Genome of Bacillus macauensis ZFHKF-1, a Long-Chain-Forming Bacterium.</title>
        <authorList>
            <person name="Cai L."/>
            <person name="Zhang T."/>
        </authorList>
    </citation>
    <scope>NUCLEOTIDE SEQUENCE [LARGE SCALE GENOMIC DNA]</scope>
    <source>
        <strain evidence="6 7">ZFHKF-1</strain>
    </source>
</reference>
<dbReference type="AlphaFoldDB" id="I8AJM1"/>
<dbReference type="GO" id="GO:0005829">
    <property type="term" value="C:cytosol"/>
    <property type="evidence" value="ECO:0007669"/>
    <property type="project" value="TreeGrafter"/>
</dbReference>
<dbReference type="PROSITE" id="PS50931">
    <property type="entry name" value="HTH_LYSR"/>
    <property type="match status" value="1"/>
</dbReference>
<dbReference type="STRING" id="1196324.A374_09004"/>
<dbReference type="InterPro" id="IPR005119">
    <property type="entry name" value="LysR_subst-bd"/>
</dbReference>
<sequence>MDVRQLLYFVEVSRQKSFTKAANILFLSQPSLSKMVKSLEEELQVQLLDRSGRQLQLTDAGEAVYEHALRILHAMDELSSSLYDVLQLKKGKITLGIPPVISTLYFPKIIGDFKKKYPQITMQLMEYGANKMEEEVANGTLDLGISVLPVDEEAFDVLPFKQDEMTLIVSAEHPFAKAEKVSLNQLEQESFIFFTEEFALYDRMVATCRQAGFEPTIAYKSSQWDFMAGLVGENMGISFLPHSLYNKLHNDNIVSVSLEGEAIPWHLGIVMKKGKYKSYALRQFLAHLQS</sequence>
<evidence type="ECO:0000256" key="4">
    <source>
        <dbReference type="ARBA" id="ARBA00023163"/>
    </source>
</evidence>
<accession>I8AJM1</accession>
<name>I8AJM1_9BACL</name>
<evidence type="ECO:0000256" key="3">
    <source>
        <dbReference type="ARBA" id="ARBA00023125"/>
    </source>
</evidence>
<dbReference type="Gene3D" id="3.40.190.290">
    <property type="match status" value="1"/>
</dbReference>
<evidence type="ECO:0000256" key="2">
    <source>
        <dbReference type="ARBA" id="ARBA00023015"/>
    </source>
</evidence>
<dbReference type="SUPFAM" id="SSF53850">
    <property type="entry name" value="Periplasmic binding protein-like II"/>
    <property type="match status" value="1"/>
</dbReference>
<dbReference type="GO" id="GO:0003700">
    <property type="term" value="F:DNA-binding transcription factor activity"/>
    <property type="evidence" value="ECO:0007669"/>
    <property type="project" value="InterPro"/>
</dbReference>
<comment type="caution">
    <text evidence="6">The sequence shown here is derived from an EMBL/GenBank/DDBJ whole genome shotgun (WGS) entry which is preliminary data.</text>
</comment>
<dbReference type="SUPFAM" id="SSF46785">
    <property type="entry name" value="Winged helix' DNA-binding domain"/>
    <property type="match status" value="1"/>
</dbReference>
<dbReference type="RefSeq" id="WP_007201894.1">
    <property type="nucleotide sequence ID" value="NZ_AKKV01000024.1"/>
</dbReference>
<dbReference type="PANTHER" id="PTHR30419">
    <property type="entry name" value="HTH-TYPE TRANSCRIPTIONAL REGULATOR YBHD"/>
    <property type="match status" value="1"/>
</dbReference>
<dbReference type="PATRIC" id="fig|1196324.3.peg.1843"/>
<comment type="similarity">
    <text evidence="1">Belongs to the LysR transcriptional regulatory family.</text>
</comment>
<evidence type="ECO:0000313" key="6">
    <source>
        <dbReference type="EMBL" id="EIT85962.1"/>
    </source>
</evidence>
<dbReference type="eggNOG" id="COG0583">
    <property type="taxonomic scope" value="Bacteria"/>
</dbReference>
<dbReference type="CDD" id="cd08438">
    <property type="entry name" value="PBP2_CidR"/>
    <property type="match status" value="1"/>
</dbReference>
<evidence type="ECO:0000313" key="7">
    <source>
        <dbReference type="Proteomes" id="UP000004080"/>
    </source>
</evidence>
<dbReference type="Pfam" id="PF03466">
    <property type="entry name" value="LysR_substrate"/>
    <property type="match status" value="1"/>
</dbReference>
<dbReference type="Gene3D" id="1.10.10.10">
    <property type="entry name" value="Winged helix-like DNA-binding domain superfamily/Winged helix DNA-binding domain"/>
    <property type="match status" value="1"/>
</dbReference>
<evidence type="ECO:0000256" key="1">
    <source>
        <dbReference type="ARBA" id="ARBA00009437"/>
    </source>
</evidence>
<feature type="domain" description="HTH lysR-type" evidence="5">
    <location>
        <begin position="1"/>
        <end position="58"/>
    </location>
</feature>
<proteinExistence type="inferred from homology"/>
<dbReference type="Proteomes" id="UP000004080">
    <property type="component" value="Unassembled WGS sequence"/>
</dbReference>
<keyword evidence="4" id="KW-0804">Transcription</keyword>
<dbReference type="InterPro" id="IPR036390">
    <property type="entry name" value="WH_DNA-bd_sf"/>
</dbReference>
<keyword evidence="2" id="KW-0805">Transcription regulation</keyword>
<keyword evidence="3" id="KW-0238">DNA-binding</keyword>
<gene>
    <name evidence="6" type="ORF">A374_09004</name>
</gene>
<dbReference type="OrthoDB" id="9803735at2"/>
<dbReference type="FunFam" id="1.10.10.10:FF:000001">
    <property type="entry name" value="LysR family transcriptional regulator"/>
    <property type="match status" value="1"/>
</dbReference>
<dbReference type="Pfam" id="PF00126">
    <property type="entry name" value="HTH_1"/>
    <property type="match status" value="1"/>
</dbReference>
<evidence type="ECO:0000259" key="5">
    <source>
        <dbReference type="PROSITE" id="PS50931"/>
    </source>
</evidence>
<dbReference type="GO" id="GO:0003677">
    <property type="term" value="F:DNA binding"/>
    <property type="evidence" value="ECO:0007669"/>
    <property type="project" value="UniProtKB-KW"/>
</dbReference>
<dbReference type="EMBL" id="AKKV01000024">
    <property type="protein sequence ID" value="EIT85962.1"/>
    <property type="molecule type" value="Genomic_DNA"/>
</dbReference>
<protein>
    <submittedName>
        <fullName evidence="6">HTH-type transcriptional regulator</fullName>
    </submittedName>
</protein>
<organism evidence="6 7">
    <name type="scientific">Fictibacillus macauensis ZFHKF-1</name>
    <dbReference type="NCBI Taxonomy" id="1196324"/>
    <lineage>
        <taxon>Bacteria</taxon>
        <taxon>Bacillati</taxon>
        <taxon>Bacillota</taxon>
        <taxon>Bacilli</taxon>
        <taxon>Bacillales</taxon>
        <taxon>Fictibacillaceae</taxon>
        <taxon>Fictibacillus</taxon>
    </lineage>
</organism>